<name>A0A392SNZ5_9FABA</name>
<dbReference type="Proteomes" id="UP000265520">
    <property type="component" value="Unassembled WGS sequence"/>
</dbReference>
<keyword evidence="2" id="KW-1185">Reference proteome</keyword>
<comment type="caution">
    <text evidence="1">The sequence shown here is derived from an EMBL/GenBank/DDBJ whole genome shotgun (WGS) entry which is preliminary data.</text>
</comment>
<dbReference type="AlphaFoldDB" id="A0A392SNZ5"/>
<accession>A0A392SNZ5</accession>
<feature type="non-terminal residue" evidence="1">
    <location>
        <position position="49"/>
    </location>
</feature>
<sequence>MKLIEKAGLKKTVLGIGECYERLVKEFLVNIPVDCDNPISKEYLKVYVR</sequence>
<organism evidence="1 2">
    <name type="scientific">Trifolium medium</name>
    <dbReference type="NCBI Taxonomy" id="97028"/>
    <lineage>
        <taxon>Eukaryota</taxon>
        <taxon>Viridiplantae</taxon>
        <taxon>Streptophyta</taxon>
        <taxon>Embryophyta</taxon>
        <taxon>Tracheophyta</taxon>
        <taxon>Spermatophyta</taxon>
        <taxon>Magnoliopsida</taxon>
        <taxon>eudicotyledons</taxon>
        <taxon>Gunneridae</taxon>
        <taxon>Pentapetalae</taxon>
        <taxon>rosids</taxon>
        <taxon>fabids</taxon>
        <taxon>Fabales</taxon>
        <taxon>Fabaceae</taxon>
        <taxon>Papilionoideae</taxon>
        <taxon>50 kb inversion clade</taxon>
        <taxon>NPAAA clade</taxon>
        <taxon>Hologalegina</taxon>
        <taxon>IRL clade</taxon>
        <taxon>Trifolieae</taxon>
        <taxon>Trifolium</taxon>
    </lineage>
</organism>
<dbReference type="EMBL" id="LXQA010419022">
    <property type="protein sequence ID" value="MCI50608.1"/>
    <property type="molecule type" value="Genomic_DNA"/>
</dbReference>
<reference evidence="1 2" key="1">
    <citation type="journal article" date="2018" name="Front. Plant Sci.">
        <title>Red Clover (Trifolium pratense) and Zigzag Clover (T. medium) - A Picture of Genomic Similarities and Differences.</title>
        <authorList>
            <person name="Dluhosova J."/>
            <person name="Istvanek J."/>
            <person name="Nedelnik J."/>
            <person name="Repkova J."/>
        </authorList>
    </citation>
    <scope>NUCLEOTIDE SEQUENCE [LARGE SCALE GENOMIC DNA]</scope>
    <source>
        <strain evidence="2">cv. 10/8</strain>
        <tissue evidence="1">Leaf</tissue>
    </source>
</reference>
<protein>
    <submittedName>
        <fullName evidence="1">Envelope-like protein</fullName>
    </submittedName>
</protein>
<evidence type="ECO:0000313" key="1">
    <source>
        <dbReference type="EMBL" id="MCI50608.1"/>
    </source>
</evidence>
<evidence type="ECO:0000313" key="2">
    <source>
        <dbReference type="Proteomes" id="UP000265520"/>
    </source>
</evidence>
<proteinExistence type="predicted"/>